<dbReference type="AlphaFoldDB" id="A0A7I7UR87"/>
<sequence>MSVNSFPGGEAAMSTSDGQHDVARAFAMWRAMLPEHPDPTIDEFRAGYDAMFRDFPIDPDALITELDAGGVRSLQVQAGDYEPSRYVVYFHGGGLMCGNPEGVRSTAARVARAARATVLVPDYRLAPEHPYPAALDDATAACLSLPSRQDGEPVRMALLGDSAGGGLAISCAIRLHDNGHDQLAALAVWSPWVDMTVSGATIESKATVDPIASGQSLTMSATAYLQGHAPTDPTVSPLFADLSGLPPLMIEVGTEEVLLDDARRLAAKAQDDGVEVTLTVADGLPHVYQYFASFLPAAQTSIERTGAFIDKHA</sequence>
<organism evidence="4 5">
    <name type="scientific">Mycolicibacterium pulveris</name>
    <name type="common">Mycobacterium pulveris</name>
    <dbReference type="NCBI Taxonomy" id="36813"/>
    <lineage>
        <taxon>Bacteria</taxon>
        <taxon>Bacillati</taxon>
        <taxon>Actinomycetota</taxon>
        <taxon>Actinomycetes</taxon>
        <taxon>Mycobacteriales</taxon>
        <taxon>Mycobacteriaceae</taxon>
        <taxon>Mycolicibacterium</taxon>
    </lineage>
</organism>
<evidence type="ECO:0000313" key="5">
    <source>
        <dbReference type="Proteomes" id="UP000467252"/>
    </source>
</evidence>
<keyword evidence="2" id="KW-0378">Hydrolase</keyword>
<accession>A0A7I7UR87</accession>
<dbReference type="InterPro" id="IPR029058">
    <property type="entry name" value="AB_hydrolase_fold"/>
</dbReference>
<evidence type="ECO:0000256" key="2">
    <source>
        <dbReference type="ARBA" id="ARBA00022801"/>
    </source>
</evidence>
<dbReference type="InterPro" id="IPR050300">
    <property type="entry name" value="GDXG_lipolytic_enzyme"/>
</dbReference>
<evidence type="ECO:0000259" key="3">
    <source>
        <dbReference type="Pfam" id="PF07859"/>
    </source>
</evidence>
<protein>
    <submittedName>
        <fullName evidence="4">Acetylesterase</fullName>
    </submittedName>
</protein>
<dbReference type="EMBL" id="AP022599">
    <property type="protein sequence ID" value="BBY83079.1"/>
    <property type="molecule type" value="Genomic_DNA"/>
</dbReference>
<feature type="domain" description="Alpha/beta hydrolase fold-3" evidence="3">
    <location>
        <begin position="87"/>
        <end position="289"/>
    </location>
</feature>
<evidence type="ECO:0000313" key="4">
    <source>
        <dbReference type="EMBL" id="BBY83079.1"/>
    </source>
</evidence>
<proteinExistence type="inferred from homology"/>
<gene>
    <name evidence="4" type="primary">bah</name>
    <name evidence="4" type="ORF">MPUL_42370</name>
</gene>
<evidence type="ECO:0000256" key="1">
    <source>
        <dbReference type="ARBA" id="ARBA00010515"/>
    </source>
</evidence>
<dbReference type="PANTHER" id="PTHR48081">
    <property type="entry name" value="AB HYDROLASE SUPERFAMILY PROTEIN C4A8.06C"/>
    <property type="match status" value="1"/>
</dbReference>
<dbReference type="InterPro" id="IPR013094">
    <property type="entry name" value="AB_hydrolase_3"/>
</dbReference>
<reference evidence="4 5" key="1">
    <citation type="journal article" date="2019" name="Emerg. Microbes Infect.">
        <title>Comprehensive subspecies identification of 175 nontuberculous mycobacteria species based on 7547 genomic profiles.</title>
        <authorList>
            <person name="Matsumoto Y."/>
            <person name="Kinjo T."/>
            <person name="Motooka D."/>
            <person name="Nabeya D."/>
            <person name="Jung N."/>
            <person name="Uechi K."/>
            <person name="Horii T."/>
            <person name="Iida T."/>
            <person name="Fujita J."/>
            <person name="Nakamura S."/>
        </authorList>
    </citation>
    <scope>NUCLEOTIDE SEQUENCE [LARGE SCALE GENOMIC DNA]</scope>
    <source>
        <strain evidence="4 5">JCM 6370</strain>
    </source>
</reference>
<keyword evidence="5" id="KW-1185">Reference proteome</keyword>
<dbReference type="Gene3D" id="3.40.50.1820">
    <property type="entry name" value="alpha/beta hydrolase"/>
    <property type="match status" value="1"/>
</dbReference>
<comment type="similarity">
    <text evidence="1">Belongs to the 'GDXG' lipolytic enzyme family.</text>
</comment>
<dbReference type="SUPFAM" id="SSF53474">
    <property type="entry name" value="alpha/beta-Hydrolases"/>
    <property type="match status" value="1"/>
</dbReference>
<dbReference type="Proteomes" id="UP000467252">
    <property type="component" value="Chromosome"/>
</dbReference>
<dbReference type="GO" id="GO:0004806">
    <property type="term" value="F:triacylglycerol lipase activity"/>
    <property type="evidence" value="ECO:0007669"/>
    <property type="project" value="TreeGrafter"/>
</dbReference>
<dbReference type="PANTHER" id="PTHR48081:SF30">
    <property type="entry name" value="ACETYL-HYDROLASE LIPR-RELATED"/>
    <property type="match status" value="1"/>
</dbReference>
<name>A0A7I7UR87_MYCPV</name>
<dbReference type="Pfam" id="PF07859">
    <property type="entry name" value="Abhydrolase_3"/>
    <property type="match status" value="1"/>
</dbReference>